<evidence type="ECO:0000313" key="2">
    <source>
        <dbReference type="Proteomes" id="UP000295097"/>
    </source>
</evidence>
<dbReference type="Proteomes" id="UP000295097">
    <property type="component" value="Unassembled WGS sequence"/>
</dbReference>
<proteinExistence type="predicted"/>
<dbReference type="EMBL" id="SMAR01000002">
    <property type="protein sequence ID" value="TCT44712.1"/>
    <property type="molecule type" value="Genomic_DNA"/>
</dbReference>
<dbReference type="AlphaFoldDB" id="A0A4R3P5B4"/>
<evidence type="ECO:0000313" key="1">
    <source>
        <dbReference type="EMBL" id="TCT44712.1"/>
    </source>
</evidence>
<dbReference type="Gene3D" id="1.10.1660.10">
    <property type="match status" value="1"/>
</dbReference>
<organism evidence="1 2">
    <name type="scientific">Martelella mediterranea</name>
    <dbReference type="NCBI Taxonomy" id="293089"/>
    <lineage>
        <taxon>Bacteria</taxon>
        <taxon>Pseudomonadati</taxon>
        <taxon>Pseudomonadota</taxon>
        <taxon>Alphaproteobacteria</taxon>
        <taxon>Hyphomicrobiales</taxon>
        <taxon>Aurantimonadaceae</taxon>
        <taxon>Martelella</taxon>
    </lineage>
</organism>
<dbReference type="Pfam" id="PF13591">
    <property type="entry name" value="MerR_2"/>
    <property type="match status" value="1"/>
</dbReference>
<protein>
    <submittedName>
        <fullName evidence="1">Chaperone modulatory protein CbpM</fullName>
    </submittedName>
</protein>
<reference evidence="1 2" key="1">
    <citation type="submission" date="2019-03" db="EMBL/GenBank/DDBJ databases">
        <title>Freshwater and sediment microbial communities from various areas in North America, analyzing microbe dynamics in response to fracking.</title>
        <authorList>
            <person name="Lamendella R."/>
        </authorList>
    </citation>
    <scope>NUCLEOTIDE SEQUENCE [LARGE SCALE GENOMIC DNA]</scope>
    <source>
        <strain evidence="1 2">175.2</strain>
    </source>
</reference>
<sequence>MMMTKTEVLTRIERLSADRLEVCVRQAWVRPYRGEAGPVFDETDVARLNLIVELTEDMAVNEEAVPVILGLLDEVGSLRKRARAIDAALNAEGEAVCDAVLARLQQFEQTGR</sequence>
<dbReference type="RefSeq" id="WP_132308282.1">
    <property type="nucleotide sequence ID" value="NZ_SMAR01000002.1"/>
</dbReference>
<gene>
    <name evidence="1" type="ORF">EDC90_1002262</name>
</gene>
<dbReference type="OrthoDB" id="9800876at2"/>
<accession>A0A4R3P5B4</accession>
<keyword evidence="2" id="KW-1185">Reference proteome</keyword>
<comment type="caution">
    <text evidence="1">The sequence shown here is derived from an EMBL/GenBank/DDBJ whole genome shotgun (WGS) entry which is preliminary data.</text>
</comment>
<name>A0A4R3P5B4_9HYPH</name>